<dbReference type="Proteomes" id="UP000002191">
    <property type="component" value="Chromosome"/>
</dbReference>
<dbReference type="eggNOG" id="COG0840">
    <property type="taxonomic scope" value="Bacteria"/>
</dbReference>
<dbReference type="PANTHER" id="PTHR43531:SF11">
    <property type="entry name" value="METHYL-ACCEPTING CHEMOTAXIS PROTEIN 3"/>
    <property type="match status" value="1"/>
</dbReference>
<feature type="domain" description="HAMP" evidence="11">
    <location>
        <begin position="315"/>
        <end position="367"/>
    </location>
</feature>
<dbReference type="Gene3D" id="1.10.287.950">
    <property type="entry name" value="Methyl-accepting chemotaxis protein"/>
    <property type="match status" value="1"/>
</dbReference>
<dbReference type="CDD" id="cd12914">
    <property type="entry name" value="PDC1_DGC_like"/>
    <property type="match status" value="1"/>
</dbReference>
<sequence length="637" mass="67359">MLQIVTGKLSRAVLLPVIASIVLGVASLVWYVKTSSYEMTLASETRGAATQAASVVAALNLFVDDTLAATRAMADRRVMAEVLASDTDPAIVDLADSALKNYVDSNPNLYGAMVFDGRGRSLAGAMADGASLAGIDVSDREYVRGVLSGEPSHVSRTVFKSKTDGTLTFAVSVPVRDGGGRIVGGVALFSAWDAFGRDFIDPVAIGNEGYGFIFDGSGRFIYHPRERSVILQDYSGHEFVRDAMNRRNGEMVYDWEGRAKVMAFRTEPDTGWIVGMSAYESDLAAGAVRQGYVLMGIGLLIAAVVSGLVALFMNRLVVVPVGHGMQASEMMARGDLTLDLRSDSPNELGNLIRALGDMIGSLRTVVGRVKSAAEIVAAGSEEIAASAEQMSEGTTEQAASVEEISASMEQMAASIRQNMEVARQTRDIAVKTASDATVGGDAVQQTVAAMRDIASRTSVIEDIARQTNLLALNAAIEAARAGEHGKGFAVVAAEVRKLAEHSGVAAREISDLTGSSLKVAEQAGTMLEKIVADIKRNEQLVQEVAAASQEQDVAAGQITMSIQHLDIVVQKNASFSEELSATSEELSQQAVQLQQTMEFFRVGPGEAGGVRQAEGGVRVVPARPGGALFRGQSLELM</sequence>
<evidence type="ECO:0000313" key="12">
    <source>
        <dbReference type="EMBL" id="ADU61990.1"/>
    </source>
</evidence>
<evidence type="ECO:0000256" key="6">
    <source>
        <dbReference type="ARBA" id="ARBA00023136"/>
    </source>
</evidence>
<dbReference type="EMBL" id="CP002431">
    <property type="protein sequence ID" value="ADU61990.1"/>
    <property type="molecule type" value="Genomic_DNA"/>
</dbReference>
<dbReference type="Pfam" id="PF00672">
    <property type="entry name" value="HAMP"/>
    <property type="match status" value="1"/>
</dbReference>
<evidence type="ECO:0000256" key="7">
    <source>
        <dbReference type="ARBA" id="ARBA00029447"/>
    </source>
</evidence>
<dbReference type="KEGG" id="das:Daes_0974"/>
<evidence type="ECO:0000256" key="8">
    <source>
        <dbReference type="PROSITE-ProRule" id="PRU00284"/>
    </source>
</evidence>
<dbReference type="AlphaFoldDB" id="E6VSK5"/>
<dbReference type="GO" id="GO:0005886">
    <property type="term" value="C:plasma membrane"/>
    <property type="evidence" value="ECO:0007669"/>
    <property type="project" value="UniProtKB-SubCell"/>
</dbReference>
<proteinExistence type="inferred from homology"/>
<keyword evidence="4 9" id="KW-0812">Transmembrane</keyword>
<dbReference type="CDD" id="cd12912">
    <property type="entry name" value="PDC2_MCP_like"/>
    <property type="match status" value="1"/>
</dbReference>
<keyword evidence="8" id="KW-0807">Transducer</keyword>
<keyword evidence="3" id="KW-0145">Chemotaxis</keyword>
<keyword evidence="6 9" id="KW-0472">Membrane</keyword>
<comment type="similarity">
    <text evidence="7">Belongs to the methyl-accepting chemotaxis (MCP) protein family.</text>
</comment>
<dbReference type="SMART" id="SM00304">
    <property type="entry name" value="HAMP"/>
    <property type="match status" value="2"/>
</dbReference>
<accession>E6VSK5</accession>
<evidence type="ECO:0000256" key="3">
    <source>
        <dbReference type="ARBA" id="ARBA00022500"/>
    </source>
</evidence>
<dbReference type="SMART" id="SM00283">
    <property type="entry name" value="MA"/>
    <property type="match status" value="1"/>
</dbReference>
<dbReference type="HOGENOM" id="CLU_000445_107_12_7"/>
<feature type="domain" description="Methyl-accepting transducer" evidence="10">
    <location>
        <begin position="372"/>
        <end position="587"/>
    </location>
</feature>
<protein>
    <submittedName>
        <fullName evidence="12">Chemotaxis sensory transducer</fullName>
    </submittedName>
</protein>
<feature type="transmembrane region" description="Helical" evidence="9">
    <location>
        <begin position="52"/>
        <end position="70"/>
    </location>
</feature>
<dbReference type="Pfam" id="PF00015">
    <property type="entry name" value="MCPsignal"/>
    <property type="match status" value="1"/>
</dbReference>
<keyword evidence="13" id="KW-1185">Reference proteome</keyword>
<dbReference type="PROSITE" id="PS50885">
    <property type="entry name" value="HAMP"/>
    <property type="match status" value="1"/>
</dbReference>
<evidence type="ECO:0000313" key="13">
    <source>
        <dbReference type="Proteomes" id="UP000002191"/>
    </source>
</evidence>
<name>E6VSK5_PSEA9</name>
<dbReference type="InterPro" id="IPR033479">
    <property type="entry name" value="dCache_1"/>
</dbReference>
<dbReference type="InterPro" id="IPR051310">
    <property type="entry name" value="MCP_chemotaxis"/>
</dbReference>
<dbReference type="InterPro" id="IPR003660">
    <property type="entry name" value="HAMP_dom"/>
</dbReference>
<keyword evidence="2" id="KW-1003">Cell membrane</keyword>
<dbReference type="GO" id="GO:0004888">
    <property type="term" value="F:transmembrane signaling receptor activity"/>
    <property type="evidence" value="ECO:0007669"/>
    <property type="project" value="TreeGrafter"/>
</dbReference>
<evidence type="ECO:0000259" key="11">
    <source>
        <dbReference type="PROSITE" id="PS50885"/>
    </source>
</evidence>
<dbReference type="Gene3D" id="3.30.450.20">
    <property type="entry name" value="PAS domain"/>
    <property type="match status" value="2"/>
</dbReference>
<reference evidence="12 13" key="2">
    <citation type="journal article" date="2014" name="Genome Announc.">
        <title>Complete Genome Sequence of the Subsurface, Mesophilic Sulfate-Reducing Bacterium Desulfovibrio aespoeensis Aspo-2.</title>
        <authorList>
            <person name="Pedersen K."/>
            <person name="Bengtsson A."/>
            <person name="Edlund J."/>
            <person name="Rabe L."/>
            <person name="Hazen T."/>
            <person name="Chakraborty R."/>
            <person name="Goodwin L."/>
            <person name="Shapiro N."/>
        </authorList>
    </citation>
    <scope>NUCLEOTIDE SEQUENCE [LARGE SCALE GENOMIC DNA]</scope>
    <source>
        <strain evidence="13">ATCC 700646 / DSM 10631 / Aspo-2</strain>
    </source>
</reference>
<dbReference type="SUPFAM" id="SSF58104">
    <property type="entry name" value="Methyl-accepting chemotaxis protein (MCP) signaling domain"/>
    <property type="match status" value="1"/>
</dbReference>
<dbReference type="PANTHER" id="PTHR43531">
    <property type="entry name" value="PROTEIN ICFG"/>
    <property type="match status" value="1"/>
</dbReference>
<gene>
    <name evidence="12" type="ordered locus">Daes_0974</name>
</gene>
<evidence type="ECO:0000256" key="9">
    <source>
        <dbReference type="SAM" id="Phobius"/>
    </source>
</evidence>
<feature type="transmembrane region" description="Helical" evidence="9">
    <location>
        <begin position="292"/>
        <end position="313"/>
    </location>
</feature>
<dbReference type="STRING" id="643562.Daes_0974"/>
<dbReference type="GO" id="GO:0006935">
    <property type="term" value="P:chemotaxis"/>
    <property type="evidence" value="ECO:0007669"/>
    <property type="project" value="UniProtKB-KW"/>
</dbReference>
<keyword evidence="5 9" id="KW-1133">Transmembrane helix</keyword>
<organism evidence="12 13">
    <name type="scientific">Pseudodesulfovibrio aespoeensis (strain ATCC 700646 / DSM 10631 / Aspo-2)</name>
    <name type="common">Desulfovibrio aespoeensis</name>
    <dbReference type="NCBI Taxonomy" id="643562"/>
    <lineage>
        <taxon>Bacteria</taxon>
        <taxon>Pseudomonadati</taxon>
        <taxon>Thermodesulfobacteriota</taxon>
        <taxon>Desulfovibrionia</taxon>
        <taxon>Desulfovibrionales</taxon>
        <taxon>Desulfovibrionaceae</taxon>
    </lineage>
</organism>
<evidence type="ECO:0000256" key="5">
    <source>
        <dbReference type="ARBA" id="ARBA00022989"/>
    </source>
</evidence>
<dbReference type="GO" id="GO:0007165">
    <property type="term" value="P:signal transduction"/>
    <property type="evidence" value="ECO:0007669"/>
    <property type="project" value="UniProtKB-KW"/>
</dbReference>
<dbReference type="CDD" id="cd11386">
    <property type="entry name" value="MCP_signal"/>
    <property type="match status" value="1"/>
</dbReference>
<evidence type="ECO:0000256" key="1">
    <source>
        <dbReference type="ARBA" id="ARBA00004651"/>
    </source>
</evidence>
<feature type="transmembrane region" description="Helical" evidence="9">
    <location>
        <begin position="12"/>
        <end position="32"/>
    </location>
</feature>
<dbReference type="CDD" id="cd06225">
    <property type="entry name" value="HAMP"/>
    <property type="match status" value="1"/>
</dbReference>
<dbReference type="InterPro" id="IPR004089">
    <property type="entry name" value="MCPsignal_dom"/>
</dbReference>
<evidence type="ECO:0000256" key="4">
    <source>
        <dbReference type="ARBA" id="ARBA00022692"/>
    </source>
</evidence>
<dbReference type="PROSITE" id="PS50111">
    <property type="entry name" value="CHEMOTAXIS_TRANSDUC_2"/>
    <property type="match status" value="1"/>
</dbReference>
<dbReference type="RefSeq" id="WP_013513921.1">
    <property type="nucleotide sequence ID" value="NC_014844.1"/>
</dbReference>
<evidence type="ECO:0000256" key="2">
    <source>
        <dbReference type="ARBA" id="ARBA00022475"/>
    </source>
</evidence>
<reference evidence="13" key="1">
    <citation type="submission" date="2010-12" db="EMBL/GenBank/DDBJ databases">
        <title>Complete sequence of Desulfovibrio aespoeensis Aspo-2.</title>
        <authorList>
            <consortium name="US DOE Joint Genome Institute"/>
            <person name="Lucas S."/>
            <person name="Copeland A."/>
            <person name="Lapidus A."/>
            <person name="Cheng J.-F."/>
            <person name="Goodwin L."/>
            <person name="Pitluck S."/>
            <person name="Chertkov O."/>
            <person name="Misra M."/>
            <person name="Detter J.C."/>
            <person name="Han C."/>
            <person name="Tapia R."/>
            <person name="Land M."/>
            <person name="Hauser L."/>
            <person name="Kyrpides N."/>
            <person name="Ivanova N."/>
            <person name="Ovchinnikova G."/>
            <person name="Pedersen K."/>
            <person name="Jagevall S."/>
            <person name="Hazen T."/>
            <person name="Woyke T."/>
        </authorList>
    </citation>
    <scope>NUCLEOTIDE SEQUENCE [LARGE SCALE GENOMIC DNA]</scope>
    <source>
        <strain evidence="13">ATCC 700646 / DSM 10631 / Aspo-2</strain>
    </source>
</reference>
<dbReference type="Pfam" id="PF02743">
    <property type="entry name" value="dCache_1"/>
    <property type="match status" value="1"/>
</dbReference>
<comment type="subcellular location">
    <subcellularLocation>
        <location evidence="1">Cell membrane</location>
        <topology evidence="1">Multi-pass membrane protein</topology>
    </subcellularLocation>
</comment>
<evidence type="ECO:0000259" key="10">
    <source>
        <dbReference type="PROSITE" id="PS50111"/>
    </source>
</evidence>